<dbReference type="EMBL" id="BRPK01000016">
    <property type="protein sequence ID" value="GLB44303.1"/>
    <property type="molecule type" value="Genomic_DNA"/>
</dbReference>
<feature type="compositionally biased region" description="Basic and acidic residues" evidence="1">
    <location>
        <begin position="192"/>
        <end position="203"/>
    </location>
</feature>
<dbReference type="Proteomes" id="UP001063166">
    <property type="component" value="Unassembled WGS sequence"/>
</dbReference>
<comment type="caution">
    <text evidence="2">The sequence shown here is derived from an EMBL/GenBank/DDBJ whole genome shotgun (WGS) entry which is preliminary data.</text>
</comment>
<dbReference type="AlphaFoldDB" id="A0A9P3UT63"/>
<dbReference type="OrthoDB" id="2505473at2759"/>
<gene>
    <name evidence="2" type="ORF">LshimejAT787_1602330</name>
</gene>
<accession>A0A9P3UT63</accession>
<feature type="compositionally biased region" description="Acidic residues" evidence="1">
    <location>
        <begin position="87"/>
        <end position="103"/>
    </location>
</feature>
<feature type="region of interest" description="Disordered" evidence="1">
    <location>
        <begin position="1"/>
        <end position="134"/>
    </location>
</feature>
<protein>
    <submittedName>
        <fullName evidence="2">Uncharacterized protein</fullName>
    </submittedName>
</protein>
<evidence type="ECO:0000256" key="1">
    <source>
        <dbReference type="SAM" id="MobiDB-lite"/>
    </source>
</evidence>
<name>A0A9P3UT63_LYOSH</name>
<sequence>MSEADSSLRGSPARGRGRGRGRGNRGGFGKYLRARGRRGQGRPAEFGKRLLPEGEEDEEEDEDEAAERAAKYSKRHLGSNADRYVEPEPELGSDGEPTVEPEVDLSSFLERQKMSDDGPAAVPRERTNDDDVDVTLAHIGSGTRATAPLTRKGKVEEIAWDQELDELSREKAAAEATWDLKSRFRAKSERLRGKPLVVRDRKGAASYTEAPALPLPDESSPQPKNPKDQMQDFLDDLLD</sequence>
<organism evidence="2 3">
    <name type="scientific">Lyophyllum shimeji</name>
    <name type="common">Hon-shimeji</name>
    <name type="synonym">Tricholoma shimeji</name>
    <dbReference type="NCBI Taxonomy" id="47721"/>
    <lineage>
        <taxon>Eukaryota</taxon>
        <taxon>Fungi</taxon>
        <taxon>Dikarya</taxon>
        <taxon>Basidiomycota</taxon>
        <taxon>Agaricomycotina</taxon>
        <taxon>Agaricomycetes</taxon>
        <taxon>Agaricomycetidae</taxon>
        <taxon>Agaricales</taxon>
        <taxon>Tricholomatineae</taxon>
        <taxon>Lyophyllaceae</taxon>
        <taxon>Lyophyllum</taxon>
    </lineage>
</organism>
<feature type="compositionally biased region" description="Acidic residues" evidence="1">
    <location>
        <begin position="53"/>
        <end position="65"/>
    </location>
</feature>
<evidence type="ECO:0000313" key="3">
    <source>
        <dbReference type="Proteomes" id="UP001063166"/>
    </source>
</evidence>
<reference evidence="2" key="1">
    <citation type="submission" date="2022-07" db="EMBL/GenBank/DDBJ databases">
        <title>The genome of Lyophyllum shimeji provides insight into the initial evolution of ectomycorrhizal fungal genome.</title>
        <authorList>
            <person name="Kobayashi Y."/>
            <person name="Shibata T."/>
            <person name="Hirakawa H."/>
            <person name="Shigenobu S."/>
            <person name="Nishiyama T."/>
            <person name="Yamada A."/>
            <person name="Hasebe M."/>
            <person name="Kawaguchi M."/>
        </authorList>
    </citation>
    <scope>NUCLEOTIDE SEQUENCE</scope>
    <source>
        <strain evidence="2">AT787</strain>
    </source>
</reference>
<evidence type="ECO:0000313" key="2">
    <source>
        <dbReference type="EMBL" id="GLB44303.1"/>
    </source>
</evidence>
<feature type="region of interest" description="Disordered" evidence="1">
    <location>
        <begin position="192"/>
        <end position="239"/>
    </location>
</feature>
<keyword evidence="3" id="KW-1185">Reference proteome</keyword>
<proteinExistence type="predicted"/>